<protein>
    <recommendedName>
        <fullName evidence="3">SWIM-type domain-containing protein</fullName>
    </recommendedName>
</protein>
<dbReference type="EMBL" id="CAXKWB010013550">
    <property type="protein sequence ID" value="CAL4108136.1"/>
    <property type="molecule type" value="Genomic_DNA"/>
</dbReference>
<comment type="caution">
    <text evidence="4">The sequence shown here is derived from an EMBL/GenBank/DDBJ whole genome shotgun (WGS) entry which is preliminary data.</text>
</comment>
<dbReference type="GO" id="GO:0008270">
    <property type="term" value="F:zinc ion binding"/>
    <property type="evidence" value="ECO:0007669"/>
    <property type="project" value="UniProtKB-KW"/>
</dbReference>
<dbReference type="PANTHER" id="PTHR35385:SF2">
    <property type="entry name" value="PROTEIN B, PUTATIVE-RELATED"/>
    <property type="match status" value="1"/>
</dbReference>
<dbReference type="PANTHER" id="PTHR35385">
    <property type="entry name" value="PROTEIN B, PUTATIVE-RELATED-RELATED"/>
    <property type="match status" value="1"/>
</dbReference>
<accession>A0AAV2R251</accession>
<feature type="non-terminal residue" evidence="4">
    <location>
        <position position="1"/>
    </location>
</feature>
<dbReference type="Pfam" id="PF10551">
    <property type="entry name" value="MULE"/>
    <property type="match status" value="1"/>
</dbReference>
<keyword evidence="1" id="KW-0479">Metal-binding</keyword>
<evidence type="ECO:0000313" key="5">
    <source>
        <dbReference type="Proteomes" id="UP001497623"/>
    </source>
</evidence>
<name>A0AAV2R251_MEGNR</name>
<keyword evidence="1" id="KW-0863">Zinc-finger</keyword>
<keyword evidence="5" id="KW-1185">Reference proteome</keyword>
<reference evidence="4 5" key="1">
    <citation type="submission" date="2024-05" db="EMBL/GenBank/DDBJ databases">
        <authorList>
            <person name="Wallberg A."/>
        </authorList>
    </citation>
    <scope>NUCLEOTIDE SEQUENCE [LARGE SCALE GENOMIC DNA]</scope>
</reference>
<organism evidence="4 5">
    <name type="scientific">Meganyctiphanes norvegica</name>
    <name type="common">Northern krill</name>
    <name type="synonym">Thysanopoda norvegica</name>
    <dbReference type="NCBI Taxonomy" id="48144"/>
    <lineage>
        <taxon>Eukaryota</taxon>
        <taxon>Metazoa</taxon>
        <taxon>Ecdysozoa</taxon>
        <taxon>Arthropoda</taxon>
        <taxon>Crustacea</taxon>
        <taxon>Multicrustacea</taxon>
        <taxon>Malacostraca</taxon>
        <taxon>Eumalacostraca</taxon>
        <taxon>Eucarida</taxon>
        <taxon>Euphausiacea</taxon>
        <taxon>Euphausiidae</taxon>
        <taxon>Meganyctiphanes</taxon>
    </lineage>
</organism>
<dbReference type="InterPro" id="IPR018289">
    <property type="entry name" value="MULE_transposase_dom"/>
</dbReference>
<evidence type="ECO:0000313" key="4">
    <source>
        <dbReference type="EMBL" id="CAL4108136.1"/>
    </source>
</evidence>
<proteinExistence type="predicted"/>
<keyword evidence="1" id="KW-0862">Zinc</keyword>
<feature type="compositionally biased region" description="Basic and acidic residues" evidence="2">
    <location>
        <begin position="1"/>
        <end position="44"/>
    </location>
</feature>
<feature type="region of interest" description="Disordered" evidence="2">
    <location>
        <begin position="1"/>
        <end position="49"/>
    </location>
</feature>
<dbReference type="PROSITE" id="PS50966">
    <property type="entry name" value="ZF_SWIM"/>
    <property type="match status" value="1"/>
</dbReference>
<dbReference type="Proteomes" id="UP001497623">
    <property type="component" value="Unassembled WGS sequence"/>
</dbReference>
<evidence type="ECO:0000259" key="3">
    <source>
        <dbReference type="PROSITE" id="PS50966"/>
    </source>
</evidence>
<feature type="domain" description="SWIM-type" evidence="3">
    <location>
        <begin position="649"/>
        <end position="680"/>
    </location>
</feature>
<gene>
    <name evidence="4" type="ORF">MNOR_LOCUS18723</name>
</gene>
<evidence type="ECO:0000256" key="1">
    <source>
        <dbReference type="PROSITE-ProRule" id="PRU00325"/>
    </source>
</evidence>
<evidence type="ECO:0000256" key="2">
    <source>
        <dbReference type="SAM" id="MobiDB-lite"/>
    </source>
</evidence>
<dbReference type="AlphaFoldDB" id="A0AAV2R251"/>
<dbReference type="InterPro" id="IPR007527">
    <property type="entry name" value="Znf_SWIM"/>
</dbReference>
<sequence>GFYNKTGDHKRPQEEKISPNHDGGKADSEEGKADNEQGKADHKQGMFSVSNKVKNQNRIRKKELEMCVISIKNTQDSTVFEITNADEENEGDTSQDDKYHEADYCALSIKSVEAINYSRLNVLDVAQTWRYKYKTAIEVERFKIEFEEKTGTKWLVQDKKPSKDKEMKNYVLVWKFFCHHNGKRRTPEEKRRKKCKTIAEERRCPAKMEFIIKKDLDCHCNDPFMPEKPFEFTLRGRHNHDLNQAGPCKHLPPLEETLNTLYTFFMNNDRPGVASHKLNSQIILSEEPSERIQDTRYLPDIRQIYHLWDKWANEAFGKDWPSALESIKRDYPSQSHVRVCEELHVVAIVTDLMERVHKSNPLCKDIVFIDTTSNVDLYHTSVTFILTSSPIGAMPLGVILSDGQDEKSYTKGFAMIKDIVSDYGFYGQKFPAVIMTDDGTAERNALRKIFPTSILLLCIFHFLQAFWRWLLNSKHGVAMEDRQEIMVNFKIIVYCQNAEDLDTAKEALENLESFKNNESLKKHYNDMLQRIEVWCIAYRVEYLTRGYDTNNFSEATMRVFKELFLERCRLYNAAQLVAYIIKEYECYHTERIRDFLSHSQSVKIFRDGTEKLHIGSKYLPKNQVKENAIKKIENGRYSIKSQRRPEVIYEVTTHNCMCSCPAVISGVTCKHLLGVHLHTDAVLFILPPTSLEEMNKYHYIAFGKLPEIDRYASHINKVQSGSESVLAGVKLSQQADMNIDKINEELMEIEEEDMTNNMDISK</sequence>